<dbReference type="EMBL" id="CP077080">
    <property type="protein sequence ID" value="QXI50760.1"/>
    <property type="molecule type" value="Genomic_DNA"/>
</dbReference>
<feature type="chain" id="PRO_5047467497" description="Lipoprotein" evidence="1">
    <location>
        <begin position="21"/>
        <end position="257"/>
    </location>
</feature>
<evidence type="ECO:0008006" key="4">
    <source>
        <dbReference type="Google" id="ProtNLM"/>
    </source>
</evidence>
<keyword evidence="3" id="KW-1185">Reference proteome</keyword>
<evidence type="ECO:0000313" key="3">
    <source>
        <dbReference type="Proteomes" id="UP000824066"/>
    </source>
</evidence>
<evidence type="ECO:0000256" key="1">
    <source>
        <dbReference type="SAM" id="SignalP"/>
    </source>
</evidence>
<feature type="signal peptide" evidence="1">
    <location>
        <begin position="1"/>
        <end position="20"/>
    </location>
</feature>
<dbReference type="Proteomes" id="UP000824066">
    <property type="component" value="Chromosome"/>
</dbReference>
<protein>
    <recommendedName>
        <fullName evidence="4">Lipoprotein</fullName>
    </recommendedName>
</protein>
<name>A0ABX8Q6M4_PSECO</name>
<accession>A0ABX8Q6M4</accession>
<evidence type="ECO:0000313" key="2">
    <source>
        <dbReference type="EMBL" id="QXI50760.1"/>
    </source>
</evidence>
<sequence length="257" mass="28453">MIKKIPLAIMTTVMSLSGCAKDYSLAPPADSEKVTVTVKLPKELTNEVMQVVYRSTICTFADHTAMGKPYQRDEYQRTDIWPVRQGQSDLYRAELAMDGGGACQWRLSNVTFGVAYATPTPFGENVTYRAGGGVVVIFDRNNSPRGGADFNVEGDLIIKKDYYPWIDEEFLGPYKKTVSLAGEGNIYLSYRAVQAQAVHFEPILHSSYVVYSAGPNIKRKGNHTTFTYPDGSTVADGRAKPDFTKLQAIRLAAENKK</sequence>
<reference evidence="2 3" key="1">
    <citation type="journal article" date="2021" name="Microorganisms">
        <title>The Ever-Expanding Pseudomonas Genus: Description of 43 New Species and Partition of the Pseudomonas putida Group.</title>
        <authorList>
            <person name="Girard L."/>
            <person name="Lood C."/>
            <person name="Hofte M."/>
            <person name="Vandamme P."/>
            <person name="Rokni-Zadeh H."/>
            <person name="van Noort V."/>
            <person name="Lavigne R."/>
            <person name="De Mot R."/>
        </authorList>
    </citation>
    <scope>NUCLEOTIDE SEQUENCE [LARGE SCALE GENOMIC DNA]</scope>
    <source>
        <strain evidence="2 3">SWRI17</strain>
    </source>
</reference>
<keyword evidence="1" id="KW-0732">Signal</keyword>
<dbReference type="RefSeq" id="WP_217859414.1">
    <property type="nucleotide sequence ID" value="NZ_CP077080.1"/>
</dbReference>
<proteinExistence type="predicted"/>
<organism evidence="2 3">
    <name type="scientific">Pseudomonas canavaninivorans</name>
    <dbReference type="NCBI Taxonomy" id="2842348"/>
    <lineage>
        <taxon>Bacteria</taxon>
        <taxon>Pseudomonadati</taxon>
        <taxon>Pseudomonadota</taxon>
        <taxon>Gammaproteobacteria</taxon>
        <taxon>Pseudomonadales</taxon>
        <taxon>Pseudomonadaceae</taxon>
        <taxon>Pseudomonas</taxon>
    </lineage>
</organism>
<dbReference type="PROSITE" id="PS51257">
    <property type="entry name" value="PROKAR_LIPOPROTEIN"/>
    <property type="match status" value="1"/>
</dbReference>
<gene>
    <name evidence="2" type="ORF">KSS97_14440</name>
</gene>